<comment type="caution">
    <text evidence="5">The sequence shown here is derived from an EMBL/GenBank/DDBJ whole genome shotgun (WGS) entry which is preliminary data.</text>
</comment>
<dbReference type="Gene3D" id="3.40.50.2300">
    <property type="match status" value="2"/>
</dbReference>
<dbReference type="Proteomes" id="UP000786693">
    <property type="component" value="Unassembled WGS sequence"/>
</dbReference>
<keyword evidence="3" id="KW-0804">Transcription</keyword>
<evidence type="ECO:0000256" key="3">
    <source>
        <dbReference type="ARBA" id="ARBA00023163"/>
    </source>
</evidence>
<evidence type="ECO:0000256" key="2">
    <source>
        <dbReference type="ARBA" id="ARBA00023125"/>
    </source>
</evidence>
<accession>A0ABQ4NJQ0</accession>
<dbReference type="Gene3D" id="1.10.260.40">
    <property type="entry name" value="lambda repressor-like DNA-binding domains"/>
    <property type="match status" value="1"/>
</dbReference>
<evidence type="ECO:0000256" key="1">
    <source>
        <dbReference type="ARBA" id="ARBA00023015"/>
    </source>
</evidence>
<dbReference type="InterPro" id="IPR010982">
    <property type="entry name" value="Lambda_DNA-bd_dom_sf"/>
</dbReference>
<evidence type="ECO:0000313" key="5">
    <source>
        <dbReference type="EMBL" id="GIT94424.1"/>
    </source>
</evidence>
<dbReference type="SUPFAM" id="SSF53822">
    <property type="entry name" value="Periplasmic binding protein-like I"/>
    <property type="match status" value="1"/>
</dbReference>
<dbReference type="RefSeq" id="WP_220747959.1">
    <property type="nucleotide sequence ID" value="NZ_BPFH01000002.1"/>
</dbReference>
<dbReference type="CDD" id="cd06273">
    <property type="entry name" value="PBP1_LacI-like"/>
    <property type="match status" value="1"/>
</dbReference>
<dbReference type="PANTHER" id="PTHR30146:SF109">
    <property type="entry name" value="HTH-TYPE TRANSCRIPTIONAL REGULATOR GALS"/>
    <property type="match status" value="1"/>
</dbReference>
<name>A0ABQ4NJQ0_9RHOB</name>
<dbReference type="EMBL" id="BPFH01000002">
    <property type="protein sequence ID" value="GIT94424.1"/>
    <property type="molecule type" value="Genomic_DNA"/>
</dbReference>
<dbReference type="InterPro" id="IPR028082">
    <property type="entry name" value="Peripla_BP_I"/>
</dbReference>
<dbReference type="SMART" id="SM00354">
    <property type="entry name" value="HTH_LACI"/>
    <property type="match status" value="1"/>
</dbReference>
<dbReference type="Pfam" id="PF00356">
    <property type="entry name" value="LacI"/>
    <property type="match status" value="1"/>
</dbReference>
<sequence length="342" mass="36915">MDGPPPPRVPTLADVAARAGVSTATVSRCLNAPDRVQKDTRDRILEAVKHLGYSPNFGARALAAKRTDTIGAIIPTMDNSIFARGLQAFQTALVDHGMTLLLASSSYRRDLEETQIRTLVARGADGLLLIGHDRDPALYDFLARHTVPVLVSWVFDPTQPRPSVGFDNRQAMAEMTHRVLAQGHRRLATISGYTSDNDRTRDRVAGVRDAMAEVPDCAPLNVVETRYGIETGARAFAQILAKTPETTAVICGNDLLALGAMRQARTMGLRVPQDISITGFDDMEIAVIADPPLTTVRVPHGDMGRQAASMLTEMVRSGTTPDTVALPCEIMERGSLGPAPRS</sequence>
<dbReference type="InterPro" id="IPR001761">
    <property type="entry name" value="Peripla_BP/Lac1_sug-bd_dom"/>
</dbReference>
<feature type="domain" description="HTH lacI-type" evidence="4">
    <location>
        <begin position="10"/>
        <end position="64"/>
    </location>
</feature>
<protein>
    <submittedName>
        <fullName evidence="5">LacI family transcriptional regulator</fullName>
    </submittedName>
</protein>
<dbReference type="SUPFAM" id="SSF47413">
    <property type="entry name" value="lambda repressor-like DNA-binding domains"/>
    <property type="match status" value="1"/>
</dbReference>
<keyword evidence="1" id="KW-0805">Transcription regulation</keyword>
<dbReference type="PRINTS" id="PR00036">
    <property type="entry name" value="HTHLACI"/>
</dbReference>
<reference evidence="5 6" key="1">
    <citation type="submission" date="2021-05" db="EMBL/GenBank/DDBJ databases">
        <title>Bacteria Genome sequencing.</title>
        <authorList>
            <person name="Takabe Y."/>
            <person name="Nakajima Y."/>
            <person name="Suzuki S."/>
            <person name="Shiozaki T."/>
        </authorList>
    </citation>
    <scope>NUCLEOTIDE SEQUENCE [LARGE SCALE GENOMIC DNA]</scope>
    <source>
        <strain evidence="5 6">AI_62</strain>
    </source>
</reference>
<proteinExistence type="predicted"/>
<keyword evidence="6" id="KW-1185">Reference proteome</keyword>
<evidence type="ECO:0000259" key="4">
    <source>
        <dbReference type="PROSITE" id="PS50932"/>
    </source>
</evidence>
<dbReference type="InterPro" id="IPR000843">
    <property type="entry name" value="HTH_LacI"/>
</dbReference>
<dbReference type="CDD" id="cd01392">
    <property type="entry name" value="HTH_LacI"/>
    <property type="match status" value="1"/>
</dbReference>
<gene>
    <name evidence="5" type="ORF">JANAI62_10470</name>
</gene>
<dbReference type="PROSITE" id="PS50932">
    <property type="entry name" value="HTH_LACI_2"/>
    <property type="match status" value="1"/>
</dbReference>
<organism evidence="5 6">
    <name type="scientific">Jannaschia pagri</name>
    <dbReference type="NCBI Taxonomy" id="2829797"/>
    <lineage>
        <taxon>Bacteria</taxon>
        <taxon>Pseudomonadati</taxon>
        <taxon>Pseudomonadota</taxon>
        <taxon>Alphaproteobacteria</taxon>
        <taxon>Rhodobacterales</taxon>
        <taxon>Roseobacteraceae</taxon>
        <taxon>Jannaschia</taxon>
    </lineage>
</organism>
<dbReference type="PANTHER" id="PTHR30146">
    <property type="entry name" value="LACI-RELATED TRANSCRIPTIONAL REPRESSOR"/>
    <property type="match status" value="1"/>
</dbReference>
<keyword evidence="2" id="KW-0238">DNA-binding</keyword>
<dbReference type="Pfam" id="PF00532">
    <property type="entry name" value="Peripla_BP_1"/>
    <property type="match status" value="1"/>
</dbReference>
<evidence type="ECO:0000313" key="6">
    <source>
        <dbReference type="Proteomes" id="UP000786693"/>
    </source>
</evidence>